<dbReference type="InterPro" id="IPR000620">
    <property type="entry name" value="EamA_dom"/>
</dbReference>
<organism evidence="7 8">
    <name type="scientific">Zygotorulaspora mrakii</name>
    <name type="common">Zygosaccharomyces mrakii</name>
    <dbReference type="NCBI Taxonomy" id="42260"/>
    <lineage>
        <taxon>Eukaryota</taxon>
        <taxon>Fungi</taxon>
        <taxon>Dikarya</taxon>
        <taxon>Ascomycota</taxon>
        <taxon>Saccharomycotina</taxon>
        <taxon>Saccharomycetes</taxon>
        <taxon>Saccharomycetales</taxon>
        <taxon>Saccharomycetaceae</taxon>
        <taxon>Zygotorulaspora</taxon>
    </lineage>
</organism>
<feature type="transmembrane region" description="Helical" evidence="5">
    <location>
        <begin position="51"/>
        <end position="68"/>
    </location>
</feature>
<feature type="domain" description="EamA" evidence="6">
    <location>
        <begin position="51"/>
        <end position="195"/>
    </location>
</feature>
<evidence type="ECO:0000256" key="2">
    <source>
        <dbReference type="ARBA" id="ARBA00022692"/>
    </source>
</evidence>
<name>A0A7H9B5B4_ZYGMR</name>
<feature type="transmembrane region" description="Helical" evidence="5">
    <location>
        <begin position="316"/>
        <end position="333"/>
    </location>
</feature>
<feature type="transmembrane region" description="Helical" evidence="5">
    <location>
        <begin position="220"/>
        <end position="240"/>
    </location>
</feature>
<dbReference type="EMBL" id="CP058609">
    <property type="protein sequence ID" value="QLG73554.1"/>
    <property type="molecule type" value="Genomic_DNA"/>
</dbReference>
<keyword evidence="3 5" id="KW-1133">Transmembrane helix</keyword>
<dbReference type="InterPro" id="IPR037185">
    <property type="entry name" value="EmrE-like"/>
</dbReference>
<feature type="transmembrane region" description="Helical" evidence="5">
    <location>
        <begin position="339"/>
        <end position="356"/>
    </location>
</feature>
<dbReference type="KEGG" id="zmk:HG535_0F00640"/>
<evidence type="ECO:0000313" key="8">
    <source>
        <dbReference type="Proteomes" id="UP000509704"/>
    </source>
</evidence>
<gene>
    <name evidence="7" type="ORF">HG535_0F00640</name>
</gene>
<evidence type="ECO:0000256" key="4">
    <source>
        <dbReference type="ARBA" id="ARBA00023136"/>
    </source>
</evidence>
<evidence type="ECO:0000313" key="7">
    <source>
        <dbReference type="EMBL" id="QLG73554.1"/>
    </source>
</evidence>
<dbReference type="RefSeq" id="XP_037145281.1">
    <property type="nucleotide sequence ID" value="XM_037289386.1"/>
</dbReference>
<evidence type="ECO:0000256" key="5">
    <source>
        <dbReference type="SAM" id="Phobius"/>
    </source>
</evidence>
<protein>
    <recommendedName>
        <fullName evidence="6">EamA domain-containing protein</fullName>
    </recommendedName>
</protein>
<dbReference type="GeneID" id="59237314"/>
<dbReference type="PANTHER" id="PTHR22911">
    <property type="entry name" value="ACYL-MALONYL CONDENSING ENZYME-RELATED"/>
    <property type="match status" value="1"/>
</dbReference>
<keyword evidence="4 5" id="KW-0472">Membrane</keyword>
<dbReference type="OrthoDB" id="306876at2759"/>
<feature type="transmembrane region" description="Helical" evidence="5">
    <location>
        <begin position="127"/>
        <end position="147"/>
    </location>
</feature>
<comment type="subcellular location">
    <subcellularLocation>
        <location evidence="1">Membrane</location>
        <topology evidence="1">Multi-pass membrane protein</topology>
    </subcellularLocation>
</comment>
<evidence type="ECO:0000259" key="6">
    <source>
        <dbReference type="Pfam" id="PF00892"/>
    </source>
</evidence>
<dbReference type="AlphaFoldDB" id="A0A7H9B5B4"/>
<dbReference type="Proteomes" id="UP000509704">
    <property type="component" value="Chromosome 6"/>
</dbReference>
<feature type="transmembrane region" description="Helical" evidence="5">
    <location>
        <begin position="285"/>
        <end position="304"/>
    </location>
</feature>
<feature type="transmembrane region" description="Helical" evidence="5">
    <location>
        <begin position="252"/>
        <end position="273"/>
    </location>
</feature>
<keyword evidence="2 5" id="KW-0812">Transmembrane</keyword>
<dbReference type="SUPFAM" id="SSF103481">
    <property type="entry name" value="Multidrug resistance efflux transporter EmrE"/>
    <property type="match status" value="2"/>
</dbReference>
<dbReference type="GO" id="GO:0016020">
    <property type="term" value="C:membrane"/>
    <property type="evidence" value="ECO:0007669"/>
    <property type="project" value="UniProtKB-SubCell"/>
</dbReference>
<accession>A0A7H9B5B4</accession>
<feature type="domain" description="EamA" evidence="6">
    <location>
        <begin position="222"/>
        <end position="355"/>
    </location>
</feature>
<feature type="transmembrane region" description="Helical" evidence="5">
    <location>
        <begin position="88"/>
        <end position="107"/>
    </location>
</feature>
<proteinExistence type="predicted"/>
<reference evidence="7 8" key="1">
    <citation type="submission" date="2020-07" db="EMBL/GenBank/DDBJ databases">
        <title>The yeast mating-type switching endonuclease HO is a domesticated member of an unorthodox homing genetic element family.</title>
        <authorList>
            <person name="Coughlan A.Y."/>
            <person name="Lombardi L."/>
            <person name="Braun-Galleani S."/>
            <person name="Martos A.R."/>
            <person name="Galeote V."/>
            <person name="Bigey F."/>
            <person name="Dequin S."/>
            <person name="Byrne K.P."/>
            <person name="Wolfe K.H."/>
        </authorList>
    </citation>
    <scope>NUCLEOTIDE SEQUENCE [LARGE SCALE GENOMIC DNA]</scope>
    <source>
        <strain evidence="7 8">NRRL Y-6702</strain>
    </source>
</reference>
<sequence length="397" mass="44160">MDSVSKNMDRAIAAEGSNEEEFDLSSADSSLVIATESRIQRISREYLKPNIGLVLLVVSQFFNSLMVVSTKVLETDEVGEDEEPIKPLQILLVRMAITYIGTLIYMYCNRSTIQNVPFGPSSMRKWLVLRGVTGFFGVFGMYFSLLYLSISDAVLITFLTPTVTVILAWVVLREKLTRMEIAGSVVSLAGVVLIVRPSFLFGTIVEPSGAVESEDPKQRLIATIVALIGVLGASAVYIIIRFIGSKAHAILSVSYFSMIVTIISLFGILLIPSMSFQVPKDPKQWLLFSNLGVCGFVFQLLLTMGIQKERAGRGSLMSYTQLIYAVFWDVSLWHHWPSFWSWLGMIVILTTTIIVGKFKPKQDTRTAVVPLPDQEVALSGTNYEHEVEHIPLDEISK</sequence>
<evidence type="ECO:0000256" key="1">
    <source>
        <dbReference type="ARBA" id="ARBA00004141"/>
    </source>
</evidence>
<feature type="transmembrane region" description="Helical" evidence="5">
    <location>
        <begin position="153"/>
        <end position="172"/>
    </location>
</feature>
<evidence type="ECO:0000256" key="3">
    <source>
        <dbReference type="ARBA" id="ARBA00022989"/>
    </source>
</evidence>
<dbReference type="Pfam" id="PF00892">
    <property type="entry name" value="EamA"/>
    <property type="match status" value="2"/>
</dbReference>
<feature type="transmembrane region" description="Helical" evidence="5">
    <location>
        <begin position="181"/>
        <end position="200"/>
    </location>
</feature>
<dbReference type="PANTHER" id="PTHR22911:SF6">
    <property type="entry name" value="SOLUTE CARRIER FAMILY 35 MEMBER G1"/>
    <property type="match status" value="1"/>
</dbReference>
<keyword evidence="8" id="KW-1185">Reference proteome</keyword>